<reference evidence="5 6" key="1">
    <citation type="submission" date="2013-09" db="EMBL/GenBank/DDBJ databases">
        <title>Corchorus capsularis genome sequencing.</title>
        <authorList>
            <person name="Alam M."/>
            <person name="Haque M.S."/>
            <person name="Islam M.S."/>
            <person name="Emdad E.M."/>
            <person name="Islam M.M."/>
            <person name="Ahmed B."/>
            <person name="Halim A."/>
            <person name="Hossen Q.M.M."/>
            <person name="Hossain M.Z."/>
            <person name="Ahmed R."/>
            <person name="Khan M.M."/>
            <person name="Islam R."/>
            <person name="Rashid M.M."/>
            <person name="Khan S.A."/>
            <person name="Rahman M.S."/>
            <person name="Alam M."/>
        </authorList>
    </citation>
    <scope>NUCLEOTIDE SEQUENCE [LARGE SCALE GENOMIC DNA]</scope>
    <source>
        <strain evidence="6">cv. CVL-1</strain>
        <tissue evidence="5">Whole seedling</tissue>
    </source>
</reference>
<keyword evidence="2" id="KW-0732">Signal</keyword>
<gene>
    <name evidence="5" type="ORF">CCACVL1_22079</name>
</gene>
<dbReference type="Pfam" id="PF00657">
    <property type="entry name" value="Lipase_GDSL"/>
    <property type="match status" value="3"/>
</dbReference>
<protein>
    <submittedName>
        <fullName evidence="5">Lipase, GDSL</fullName>
    </submittedName>
</protein>
<dbReference type="GO" id="GO:0016788">
    <property type="term" value="F:hydrolase activity, acting on ester bonds"/>
    <property type="evidence" value="ECO:0007669"/>
    <property type="project" value="InterPro"/>
</dbReference>
<dbReference type="Pfam" id="PF06108">
    <property type="entry name" value="DUF952"/>
    <property type="match status" value="1"/>
</dbReference>
<evidence type="ECO:0000313" key="6">
    <source>
        <dbReference type="Proteomes" id="UP000188268"/>
    </source>
</evidence>
<keyword evidence="4" id="KW-0325">Glycoprotein</keyword>
<dbReference type="EMBL" id="AWWV01012848">
    <property type="protein sequence ID" value="OMO64051.1"/>
    <property type="molecule type" value="Genomic_DNA"/>
</dbReference>
<dbReference type="SUPFAM" id="SSF56399">
    <property type="entry name" value="ADP-ribosylation"/>
    <property type="match status" value="1"/>
</dbReference>
<dbReference type="OMA" id="EHIISGR"/>
<dbReference type="Gramene" id="OMO64051">
    <property type="protein sequence ID" value="OMO64051"/>
    <property type="gene ID" value="CCACVL1_22079"/>
</dbReference>
<keyword evidence="6" id="KW-1185">Reference proteome</keyword>
<comment type="caution">
    <text evidence="5">The sequence shown here is derived from an EMBL/GenBank/DDBJ whole genome shotgun (WGS) entry which is preliminary data.</text>
</comment>
<name>A0A1R3H175_COCAP</name>
<evidence type="ECO:0000256" key="4">
    <source>
        <dbReference type="ARBA" id="ARBA00023180"/>
    </source>
</evidence>
<evidence type="ECO:0000256" key="2">
    <source>
        <dbReference type="ARBA" id="ARBA00022729"/>
    </source>
</evidence>
<dbReference type="Proteomes" id="UP000188268">
    <property type="component" value="Unassembled WGS sequence"/>
</dbReference>
<keyword evidence="3" id="KW-0378">Hydrolase</keyword>
<evidence type="ECO:0000256" key="3">
    <source>
        <dbReference type="ARBA" id="ARBA00022801"/>
    </source>
</evidence>
<evidence type="ECO:0000256" key="1">
    <source>
        <dbReference type="ARBA" id="ARBA00008668"/>
    </source>
</evidence>
<comment type="similarity">
    <text evidence="1">Belongs to the 'GDSL' lipolytic enzyme family.</text>
</comment>
<dbReference type="CDD" id="cd01837">
    <property type="entry name" value="SGNH_plant_lipase_like"/>
    <property type="match status" value="3"/>
</dbReference>
<sequence length="1136" mass="124781">MAAGGGEEFVYRISTAEEWETLQKDGSVYGGDLDKSSGFIHLSSLHQVKPTLQNFFSNVKVDLYLLQIDAKKLGDGLIYEVVDGSNSFPHFYGPSRSFVPLPLDAVTKAEKLSVSDGQFIHCQCTKTPIVFNFGDTNSDTGGFADGLGLNFGPPNGRTYFRQPSGRLSDGRLMIDFLFSAKGTAATPFNIFSRCLGRESLNTSYLTPYLNSLGPNFTNGANFAISGSATLPKYVPFNLGVQISQFLRFRARSPALKIKGYTDLVGDGDFQNALYTIDIGQNDLAGSFNYLTYSQVIDKIPSFIAEIKSTIWTIYQSGGRNFWVHNTGPLGCLPQKLSLYSQNASDLDEHGCLKPLNDAAKTFNEQLRVLCEQLRTQMVNATIVYVDIYSIKYDLIANAPNYGFQSPLMACCGNGGPPFNYNATITCGNTGHSVCNEGSQFISWDGVHYTEAANAKKQYVEILIAEGTKIECSTGRPLLINFGDANSDTGGVLAGIGLPIGLPHGITFFHRGTGRLGDGRLIIDYFCQNLNLSFLTPYLDSLAPNFTSGVNFAVSGGMIIVHPQFMPFQLPVQVRQFIRFKNRSIELHALTGSRDFVDETGFRNAVYMIDIGQNDILEGLYASNLTYAPVAKQIPSFLAEIKLAIQNIYLYGGRKFWIHGTGPQGCAPKELAINPHTDKDLDPIGCLRVHNDLSKAFNKGLKKLCKEMRSVLKDATIVYVDVYSIKYDLFANYKKYGFQNPLLACCGYGGPPNNYARKATCGQPGSTICKNVSKSIIWDGVHFTDASNHVVATSILSECSPGRPLLINFGDSNSDTGGVLAGVGLPIGLPHGITFFHRGTGRLGDGRLIIDFFCEHLNLSYLSPYLDSLAPNFTSGVNFAVSGAMTLPQFSPFQLDVQVRQFIRFKNRSLELHALTGSGDFIDEKGFRNALYMIDIGQNDLLVGLYASNLTYAPVAKQIPSFLAEIKSAIQNIYLYGGRKFWIHNTGPLGCAPKELAIHPHTNKDVDRIGCLRVHNDLAKAFNKGLKNICKDMKYVLKDATIVYVDVYSIKYNLFAQYKKYGFENPLLACCGYGGPPNNFDRKATCGQPGSTICNNVSRSIVWDGVHFTEASNRVVATNLLSGRYSIPQMKLDQFFG</sequence>
<dbReference type="Gene3D" id="3.40.50.1110">
    <property type="entry name" value="SGNH hydrolase"/>
    <property type="match status" value="3"/>
</dbReference>
<proteinExistence type="inferred from homology"/>
<dbReference type="InterPro" id="IPR001087">
    <property type="entry name" value="GDSL"/>
</dbReference>
<dbReference type="Gene3D" id="3.20.170.20">
    <property type="entry name" value="Protein of unknown function DUF952"/>
    <property type="match status" value="1"/>
</dbReference>
<dbReference type="AlphaFoldDB" id="A0A1R3H175"/>
<dbReference type="InterPro" id="IPR035669">
    <property type="entry name" value="SGNH_plant_lipase-like"/>
</dbReference>
<dbReference type="OrthoDB" id="655468at2759"/>
<evidence type="ECO:0000313" key="5">
    <source>
        <dbReference type="EMBL" id="OMO64051.1"/>
    </source>
</evidence>
<dbReference type="InterPro" id="IPR009297">
    <property type="entry name" value="DUF952"/>
</dbReference>
<dbReference type="SUPFAM" id="SSF52266">
    <property type="entry name" value="SGNH hydrolase"/>
    <property type="match status" value="1"/>
</dbReference>
<dbReference type="PANTHER" id="PTHR22835">
    <property type="entry name" value="ZINC FINGER FYVE DOMAIN CONTAINING PROTEIN"/>
    <property type="match status" value="1"/>
</dbReference>
<organism evidence="5 6">
    <name type="scientific">Corchorus capsularis</name>
    <name type="common">Jute</name>
    <dbReference type="NCBI Taxonomy" id="210143"/>
    <lineage>
        <taxon>Eukaryota</taxon>
        <taxon>Viridiplantae</taxon>
        <taxon>Streptophyta</taxon>
        <taxon>Embryophyta</taxon>
        <taxon>Tracheophyta</taxon>
        <taxon>Spermatophyta</taxon>
        <taxon>Magnoliopsida</taxon>
        <taxon>eudicotyledons</taxon>
        <taxon>Gunneridae</taxon>
        <taxon>Pentapetalae</taxon>
        <taxon>rosids</taxon>
        <taxon>malvids</taxon>
        <taxon>Malvales</taxon>
        <taxon>Malvaceae</taxon>
        <taxon>Grewioideae</taxon>
        <taxon>Apeibeae</taxon>
        <taxon>Corchorus</taxon>
    </lineage>
</organism>
<dbReference type="PANTHER" id="PTHR22835:SF507">
    <property type="entry name" value="GDSL-LIKE LIPASE_ACYLHYDROLASE SUPERFAMILY PROTEIN"/>
    <property type="match status" value="1"/>
</dbReference>
<dbReference type="InterPro" id="IPR036514">
    <property type="entry name" value="SGNH_hydro_sf"/>
</dbReference>
<accession>A0A1R3H175</accession>